<dbReference type="GO" id="GO:0048029">
    <property type="term" value="F:monosaccharide binding"/>
    <property type="evidence" value="ECO:0007669"/>
    <property type="project" value="TreeGrafter"/>
</dbReference>
<dbReference type="InterPro" id="IPR046348">
    <property type="entry name" value="SIS_dom_sf"/>
</dbReference>
<dbReference type="OrthoDB" id="5831190at2759"/>
<evidence type="ECO:0000256" key="8">
    <source>
        <dbReference type="RuleBase" id="RU000612"/>
    </source>
</evidence>
<organism evidence="9 10">
    <name type="scientific">Plasmodium vivax India VII</name>
    <dbReference type="NCBI Taxonomy" id="1077284"/>
    <lineage>
        <taxon>Eukaryota</taxon>
        <taxon>Sar</taxon>
        <taxon>Alveolata</taxon>
        <taxon>Apicomplexa</taxon>
        <taxon>Aconoidasida</taxon>
        <taxon>Haemosporida</taxon>
        <taxon>Plasmodiidae</taxon>
        <taxon>Plasmodium</taxon>
        <taxon>Plasmodium (Plasmodium)</taxon>
    </lineage>
</organism>
<gene>
    <name evidence="9" type="ORF">PVIIG_01266</name>
</gene>
<evidence type="ECO:0000256" key="6">
    <source>
        <dbReference type="ARBA" id="ARBA00023235"/>
    </source>
</evidence>
<proteinExistence type="inferred from homology"/>
<dbReference type="AlphaFoldDB" id="A0A0J9S6X0"/>
<protein>
    <recommendedName>
        <fullName evidence="3 8">Glucose-6-phosphate isomerase</fullName>
        <ecNumber evidence="3 8">5.3.1.9</ecNumber>
    </recommendedName>
</protein>
<evidence type="ECO:0000313" key="10">
    <source>
        <dbReference type="Proteomes" id="UP000053562"/>
    </source>
</evidence>
<dbReference type="GO" id="GO:0097367">
    <property type="term" value="F:carbohydrate derivative binding"/>
    <property type="evidence" value="ECO:0007669"/>
    <property type="project" value="InterPro"/>
</dbReference>
<evidence type="ECO:0000256" key="3">
    <source>
        <dbReference type="ARBA" id="ARBA00011952"/>
    </source>
</evidence>
<dbReference type="PANTHER" id="PTHR11469:SF1">
    <property type="entry name" value="GLUCOSE-6-PHOSPHATE ISOMERASE"/>
    <property type="match status" value="1"/>
</dbReference>
<name>A0A0J9S6X0_PLAVI</name>
<dbReference type="PRINTS" id="PR00662">
    <property type="entry name" value="G6PISOMERASE"/>
</dbReference>
<dbReference type="SUPFAM" id="SSF53697">
    <property type="entry name" value="SIS domain"/>
    <property type="match status" value="1"/>
</dbReference>
<evidence type="ECO:0000313" key="9">
    <source>
        <dbReference type="EMBL" id="KMZ78489.1"/>
    </source>
</evidence>
<accession>A0A0J9S6X0</accession>
<dbReference type="Gene3D" id="1.10.1390.10">
    <property type="match status" value="1"/>
</dbReference>
<dbReference type="InterPro" id="IPR001672">
    <property type="entry name" value="G6P_Isomerase"/>
</dbReference>
<comment type="pathway">
    <text evidence="1 8">Carbohydrate degradation; glycolysis; D-glyceraldehyde 3-phosphate and glycerone phosphate from D-glucose: step 2/4.</text>
</comment>
<dbReference type="Pfam" id="PF00342">
    <property type="entry name" value="PGI"/>
    <property type="match status" value="2"/>
</dbReference>
<sequence>MDVTGLKSYKELVSLSEEEKKVHLKEYLKDKARSEQLIKKFKNFYMDLSRQRYGPKTLSKLIEYAEEVKLKEKIEKTFKGEKMNMTENRSVLHTALRIPIEKINTHKIVVDGKNVLENVHDVLKKIEAYSDSIRNGTIKTCKNTKFKNLICIGIGGSYLGTEFVYEAMKYYHYNSVAGEKKKKKKEEEEEKKMENEVCKTDAASNFNLNYDQDEMINVRFLANVDPNDINRAVHNIEQTDTLVVIISKTFTTAETMLNARSIKHWLSLKIKDDQELSKHMVAVSTNLKLTDEFGIVRENVFEFWDWVGGRFSVTSAVGILPLSIAFGYQNMRQFLNGCHDMDEHFLKTKFEENIPVLLALTSFYNNQFWDCKNVAILPYFQNLQKFAAHIQQLSMESNGKTVDRSNNLVSYNTCQVFFGEPGTNGQHSFYQLIHQGQMIPVELIGFKHSHFPLHFPSEKVSNHDELMTNFFAQADALAVGKSLEEVAHENEMNKKKMPPELLTHKVFQGNRPSTLLLFDELNFYTCGLLLSLYESRVVAEGYLLNVNSFDQWGVELGKVLAKEVRDYFHEVRSKKGPAAAHGFNESTKILLGYYLS</sequence>
<dbReference type="EMBL" id="KQ234366">
    <property type="protein sequence ID" value="KMZ78489.1"/>
    <property type="molecule type" value="Genomic_DNA"/>
</dbReference>
<evidence type="ECO:0000256" key="7">
    <source>
        <dbReference type="ARBA" id="ARBA00029321"/>
    </source>
</evidence>
<dbReference type="EC" id="5.3.1.9" evidence="3 8"/>
<dbReference type="PROSITE" id="PS00174">
    <property type="entry name" value="P_GLUCOSE_ISOMERASE_2"/>
    <property type="match status" value="1"/>
</dbReference>
<reference evidence="9 10" key="1">
    <citation type="submission" date="2011-08" db="EMBL/GenBank/DDBJ databases">
        <title>The Genome Sequence of Plasmodium vivax India VII.</title>
        <authorList>
            <consortium name="The Broad Institute Genome Sequencing Platform"/>
            <consortium name="The Broad Institute Genome Sequencing Center for Infectious Disease"/>
            <person name="Neafsey D."/>
            <person name="Carlton J."/>
            <person name="Barnwell J."/>
            <person name="Collins W."/>
            <person name="Escalante A."/>
            <person name="Mullikin J."/>
            <person name="Saul A."/>
            <person name="Guigo R."/>
            <person name="Camara F."/>
            <person name="Young S.K."/>
            <person name="Zeng Q."/>
            <person name="Gargeya S."/>
            <person name="Fitzgerald M."/>
            <person name="Haas B."/>
            <person name="Abouelleil A."/>
            <person name="Alvarado L."/>
            <person name="Arachchi H.M."/>
            <person name="Berlin A."/>
            <person name="Brown A."/>
            <person name="Chapman S.B."/>
            <person name="Chen Z."/>
            <person name="Dunbar C."/>
            <person name="Freedman E."/>
            <person name="Gearin G."/>
            <person name="Gellesch M."/>
            <person name="Goldberg J."/>
            <person name="Griggs A."/>
            <person name="Gujja S."/>
            <person name="Heiman D."/>
            <person name="Howarth C."/>
            <person name="Larson L."/>
            <person name="Lui A."/>
            <person name="MacDonald P.J.P."/>
            <person name="Montmayeur A."/>
            <person name="Murphy C."/>
            <person name="Neiman D."/>
            <person name="Pearson M."/>
            <person name="Priest M."/>
            <person name="Roberts A."/>
            <person name="Saif S."/>
            <person name="Shea T."/>
            <person name="Shenoy N."/>
            <person name="Sisk P."/>
            <person name="Stolte C."/>
            <person name="Sykes S."/>
            <person name="Wortman J."/>
            <person name="Nusbaum C."/>
            <person name="Birren B."/>
        </authorList>
    </citation>
    <scope>NUCLEOTIDE SEQUENCE [LARGE SCALE GENOMIC DNA]</scope>
    <source>
        <strain evidence="9 10">India VII</strain>
    </source>
</reference>
<dbReference type="GO" id="GO:0004347">
    <property type="term" value="F:glucose-6-phosphate isomerase activity"/>
    <property type="evidence" value="ECO:0007669"/>
    <property type="project" value="UniProtKB-EC"/>
</dbReference>
<comment type="catalytic activity">
    <reaction evidence="7 8">
        <text>alpha-D-glucose 6-phosphate = beta-D-fructose 6-phosphate</text>
        <dbReference type="Rhea" id="RHEA:11816"/>
        <dbReference type="ChEBI" id="CHEBI:57634"/>
        <dbReference type="ChEBI" id="CHEBI:58225"/>
        <dbReference type="EC" id="5.3.1.9"/>
    </reaction>
</comment>
<comment type="similarity">
    <text evidence="2 8">Belongs to the GPI family.</text>
</comment>
<dbReference type="GO" id="GO:0006094">
    <property type="term" value="P:gluconeogenesis"/>
    <property type="evidence" value="ECO:0007669"/>
    <property type="project" value="UniProtKB-KW"/>
</dbReference>
<dbReference type="InterPro" id="IPR035482">
    <property type="entry name" value="SIS_PGI_2"/>
</dbReference>
<dbReference type="Gene3D" id="3.40.50.10490">
    <property type="entry name" value="Glucose-6-phosphate isomerase like protein, domain 1"/>
    <property type="match status" value="4"/>
</dbReference>
<evidence type="ECO:0000256" key="2">
    <source>
        <dbReference type="ARBA" id="ARBA00006604"/>
    </source>
</evidence>
<dbReference type="PANTHER" id="PTHR11469">
    <property type="entry name" value="GLUCOSE-6-PHOSPHATE ISOMERASE"/>
    <property type="match status" value="1"/>
</dbReference>
<dbReference type="PROSITE" id="PS00765">
    <property type="entry name" value="P_GLUCOSE_ISOMERASE_1"/>
    <property type="match status" value="1"/>
</dbReference>
<evidence type="ECO:0000256" key="5">
    <source>
        <dbReference type="ARBA" id="ARBA00023152"/>
    </source>
</evidence>
<dbReference type="UniPathway" id="UPA00109">
    <property type="reaction ID" value="UER00181"/>
</dbReference>
<keyword evidence="5 8" id="KW-0324">Glycolysis</keyword>
<keyword evidence="4 8" id="KW-0312">Gluconeogenesis</keyword>
<dbReference type="InterPro" id="IPR023096">
    <property type="entry name" value="G6P_Isomerase_C"/>
</dbReference>
<dbReference type="GO" id="GO:0051156">
    <property type="term" value="P:glucose 6-phosphate metabolic process"/>
    <property type="evidence" value="ECO:0007669"/>
    <property type="project" value="TreeGrafter"/>
</dbReference>
<dbReference type="CDD" id="cd05016">
    <property type="entry name" value="SIS_PGI_2"/>
    <property type="match status" value="1"/>
</dbReference>
<evidence type="ECO:0000256" key="4">
    <source>
        <dbReference type="ARBA" id="ARBA00022432"/>
    </source>
</evidence>
<dbReference type="InterPro" id="IPR035476">
    <property type="entry name" value="SIS_PGI_1"/>
</dbReference>
<keyword evidence="6 8" id="KW-0413">Isomerase</keyword>
<dbReference type="InterPro" id="IPR018189">
    <property type="entry name" value="Phosphoglucose_isomerase_CS"/>
</dbReference>
<dbReference type="PROSITE" id="PS51463">
    <property type="entry name" value="P_GLUCOSE_ISOMERASE_3"/>
    <property type="match status" value="1"/>
</dbReference>
<dbReference type="GO" id="GO:0006096">
    <property type="term" value="P:glycolytic process"/>
    <property type="evidence" value="ECO:0007669"/>
    <property type="project" value="UniProtKB-UniPathway"/>
</dbReference>
<dbReference type="GO" id="GO:0005829">
    <property type="term" value="C:cytosol"/>
    <property type="evidence" value="ECO:0007669"/>
    <property type="project" value="TreeGrafter"/>
</dbReference>
<dbReference type="CDD" id="cd05015">
    <property type="entry name" value="SIS_PGI_1"/>
    <property type="match status" value="1"/>
</dbReference>
<dbReference type="Proteomes" id="UP000053562">
    <property type="component" value="Unassembled WGS sequence"/>
</dbReference>
<evidence type="ECO:0000256" key="1">
    <source>
        <dbReference type="ARBA" id="ARBA00004926"/>
    </source>
</evidence>
<dbReference type="HAMAP" id="MF_00473">
    <property type="entry name" value="G6P_isomerase"/>
    <property type="match status" value="1"/>
</dbReference>